<dbReference type="GO" id="GO:0005576">
    <property type="term" value="C:extracellular region"/>
    <property type="evidence" value="ECO:0007669"/>
    <property type="project" value="InterPro"/>
</dbReference>
<proteinExistence type="predicted"/>
<dbReference type="GO" id="GO:0008061">
    <property type="term" value="F:chitin binding"/>
    <property type="evidence" value="ECO:0007669"/>
    <property type="project" value="UniProtKB-KW"/>
</dbReference>
<keyword evidence="2 7" id="KW-0732">Signal</keyword>
<gene>
    <name evidence="9" type="ORF">EGW08_016397</name>
</gene>
<keyword evidence="4" id="KW-1015">Disulfide bond</keyword>
<feature type="compositionally biased region" description="Pro residues" evidence="6">
    <location>
        <begin position="304"/>
        <end position="316"/>
    </location>
</feature>
<feature type="region of interest" description="Disordered" evidence="6">
    <location>
        <begin position="193"/>
        <end position="228"/>
    </location>
</feature>
<dbReference type="STRING" id="188477.A0A3S0ZCP2"/>
<evidence type="ECO:0000256" key="7">
    <source>
        <dbReference type="SAM" id="SignalP"/>
    </source>
</evidence>
<dbReference type="Gene3D" id="2.170.140.10">
    <property type="entry name" value="Chitin binding domain"/>
    <property type="match status" value="4"/>
</dbReference>
<dbReference type="PROSITE" id="PS50940">
    <property type="entry name" value="CHIT_BIND_II"/>
    <property type="match status" value="4"/>
</dbReference>
<feature type="compositionally biased region" description="Low complexity" evidence="6">
    <location>
        <begin position="95"/>
        <end position="119"/>
    </location>
</feature>
<dbReference type="InterPro" id="IPR002557">
    <property type="entry name" value="Chitin-bd_dom"/>
</dbReference>
<dbReference type="AlphaFoldDB" id="A0A3S0ZCP2"/>
<feature type="compositionally biased region" description="Low complexity" evidence="6">
    <location>
        <begin position="289"/>
        <end position="303"/>
    </location>
</feature>
<keyword evidence="5" id="KW-0325">Glycoprotein</keyword>
<feature type="signal peptide" evidence="7">
    <location>
        <begin position="1"/>
        <end position="21"/>
    </location>
</feature>
<feature type="compositionally biased region" description="Pro residues" evidence="6">
    <location>
        <begin position="210"/>
        <end position="222"/>
    </location>
</feature>
<evidence type="ECO:0000256" key="6">
    <source>
        <dbReference type="SAM" id="MobiDB-lite"/>
    </source>
</evidence>
<evidence type="ECO:0000256" key="4">
    <source>
        <dbReference type="ARBA" id="ARBA00023157"/>
    </source>
</evidence>
<feature type="domain" description="Chitin-binding type-2" evidence="8">
    <location>
        <begin position="227"/>
        <end position="288"/>
    </location>
</feature>
<evidence type="ECO:0000256" key="1">
    <source>
        <dbReference type="ARBA" id="ARBA00022669"/>
    </source>
</evidence>
<reference evidence="9 10" key="1">
    <citation type="submission" date="2019-01" db="EMBL/GenBank/DDBJ databases">
        <title>A draft genome assembly of the solar-powered sea slug Elysia chlorotica.</title>
        <authorList>
            <person name="Cai H."/>
            <person name="Li Q."/>
            <person name="Fang X."/>
            <person name="Li J."/>
            <person name="Curtis N.E."/>
            <person name="Altenburger A."/>
            <person name="Shibata T."/>
            <person name="Feng M."/>
            <person name="Maeda T."/>
            <person name="Schwartz J.A."/>
            <person name="Shigenobu S."/>
            <person name="Lundholm N."/>
            <person name="Nishiyama T."/>
            <person name="Yang H."/>
            <person name="Hasebe M."/>
            <person name="Li S."/>
            <person name="Pierce S.K."/>
            <person name="Wang J."/>
        </authorList>
    </citation>
    <scope>NUCLEOTIDE SEQUENCE [LARGE SCALE GENOMIC DNA]</scope>
    <source>
        <strain evidence="9">EC2010</strain>
        <tissue evidence="9">Whole organism of an adult</tissue>
    </source>
</reference>
<protein>
    <recommendedName>
        <fullName evidence="8">Chitin-binding type-2 domain-containing protein</fullName>
    </recommendedName>
</protein>
<evidence type="ECO:0000313" key="9">
    <source>
        <dbReference type="EMBL" id="RUS75839.1"/>
    </source>
</evidence>
<dbReference type="OrthoDB" id="6162453at2759"/>
<feature type="chain" id="PRO_5018750169" description="Chitin-binding type-2 domain-containing protein" evidence="7">
    <location>
        <begin position="22"/>
        <end position="389"/>
    </location>
</feature>
<evidence type="ECO:0000259" key="8">
    <source>
        <dbReference type="PROSITE" id="PS50940"/>
    </source>
</evidence>
<accession>A0A3S0ZCP2</accession>
<dbReference type="SUPFAM" id="SSF57625">
    <property type="entry name" value="Invertebrate chitin-binding proteins"/>
    <property type="match status" value="4"/>
</dbReference>
<feature type="region of interest" description="Disordered" evidence="6">
    <location>
        <begin position="287"/>
        <end position="321"/>
    </location>
</feature>
<organism evidence="9 10">
    <name type="scientific">Elysia chlorotica</name>
    <name type="common">Eastern emerald elysia</name>
    <name type="synonym">Sea slug</name>
    <dbReference type="NCBI Taxonomy" id="188477"/>
    <lineage>
        <taxon>Eukaryota</taxon>
        <taxon>Metazoa</taxon>
        <taxon>Spiralia</taxon>
        <taxon>Lophotrochozoa</taxon>
        <taxon>Mollusca</taxon>
        <taxon>Gastropoda</taxon>
        <taxon>Heterobranchia</taxon>
        <taxon>Euthyneura</taxon>
        <taxon>Panpulmonata</taxon>
        <taxon>Sacoglossa</taxon>
        <taxon>Placobranchoidea</taxon>
        <taxon>Plakobranchidae</taxon>
        <taxon>Elysia</taxon>
    </lineage>
</organism>
<keyword evidence="10" id="KW-1185">Reference proteome</keyword>
<dbReference type="Pfam" id="PF01607">
    <property type="entry name" value="CBM_14"/>
    <property type="match status" value="4"/>
</dbReference>
<feature type="domain" description="Chitin-binding type-2" evidence="8">
    <location>
        <begin position="321"/>
        <end position="382"/>
    </location>
</feature>
<comment type="caution">
    <text evidence="9">The sequence shown here is derived from an EMBL/GenBank/DDBJ whole genome shotgun (WGS) entry which is preliminary data.</text>
</comment>
<dbReference type="PANTHER" id="PTHR23301:SF0">
    <property type="entry name" value="CHITIN-BINDING TYPE-2 DOMAIN-CONTAINING PROTEIN-RELATED"/>
    <property type="match status" value="1"/>
</dbReference>
<dbReference type="Proteomes" id="UP000271974">
    <property type="component" value="Unassembled WGS sequence"/>
</dbReference>
<feature type="domain" description="Chitin-binding type-2" evidence="8">
    <location>
        <begin position="133"/>
        <end position="194"/>
    </location>
</feature>
<dbReference type="InterPro" id="IPR051940">
    <property type="entry name" value="Chitin_bind-dev_reg"/>
</dbReference>
<feature type="domain" description="Chitin-binding type-2" evidence="8">
    <location>
        <begin position="33"/>
        <end position="94"/>
    </location>
</feature>
<keyword evidence="1" id="KW-0147">Chitin-binding</keyword>
<name>A0A3S0ZCP2_ELYCH</name>
<keyword evidence="3" id="KW-0677">Repeat</keyword>
<dbReference type="PANTHER" id="PTHR23301">
    <property type="entry name" value="CHITIN BINDING PERITROPHIN-A"/>
    <property type="match status" value="1"/>
</dbReference>
<dbReference type="InterPro" id="IPR036508">
    <property type="entry name" value="Chitin-bd_dom_sf"/>
</dbReference>
<evidence type="ECO:0000313" key="10">
    <source>
        <dbReference type="Proteomes" id="UP000271974"/>
    </source>
</evidence>
<dbReference type="EMBL" id="RQTK01000707">
    <property type="protein sequence ID" value="RUS75839.1"/>
    <property type="molecule type" value="Genomic_DNA"/>
</dbReference>
<feature type="region of interest" description="Disordered" evidence="6">
    <location>
        <begin position="93"/>
        <end position="135"/>
    </location>
</feature>
<sequence length="389" mass="41524">MVLSVFRMMVVYLAVIALTTASPRFKRHPHAAKNRCPQSPNAPHFLYADPDDCTRYFSCSNGVNILMFCPSDLRFSDVYQVCVHPGSEFDTCGKTPASPTPDTGSSSSPAPNPSSSSSPAPNPGPAPNPYAAKNRCPQGPNAPHFLYADPDDCTKFFSCSNGVNILMFCPSDLRFSDVYQVCVHPGSEFDTCGKTPASPTPSPGSSSSPAPQPGPSSSPAPNPYAAKNRCPQGPNAPHFLYADPDDCTKFFSCSNGVNILMFCPSDLRFSDVYQVCVHPGSEFDTCGKTPASPTPDTGSSSSPAPQPGPSSSPAPNPYAAKNRCPQGPNAPHFLYADPDDCTKFFSCSNGVNILMFCPSDLRFSDVYQVCVHPGSEFDTCGKPQQVPRK</sequence>
<evidence type="ECO:0000256" key="3">
    <source>
        <dbReference type="ARBA" id="ARBA00022737"/>
    </source>
</evidence>
<evidence type="ECO:0000256" key="2">
    <source>
        <dbReference type="ARBA" id="ARBA00022729"/>
    </source>
</evidence>
<evidence type="ECO:0000256" key="5">
    <source>
        <dbReference type="ARBA" id="ARBA00023180"/>
    </source>
</evidence>
<dbReference type="SMART" id="SM00494">
    <property type="entry name" value="ChtBD2"/>
    <property type="match status" value="4"/>
</dbReference>